<protein>
    <submittedName>
        <fullName evidence="1">Uncharacterized protein</fullName>
    </submittedName>
</protein>
<reference evidence="1 2" key="1">
    <citation type="submission" date="2018-07" db="EMBL/GenBank/DDBJ databases">
        <title>Arthrobacter sp. nov., isolated from raw cow's milk with high bacterial count.</title>
        <authorList>
            <person name="Hahne J."/>
            <person name="Isele D."/>
            <person name="Lipski A."/>
        </authorList>
    </citation>
    <scope>NUCLEOTIDE SEQUENCE [LARGE SCALE GENOMIC DNA]</scope>
    <source>
        <strain evidence="1 2">JZ R-35</strain>
    </source>
</reference>
<evidence type="ECO:0000313" key="2">
    <source>
        <dbReference type="Proteomes" id="UP000265419"/>
    </source>
</evidence>
<dbReference type="Proteomes" id="UP000265419">
    <property type="component" value="Unassembled WGS sequence"/>
</dbReference>
<organism evidence="1 2">
    <name type="scientific">Galactobacter valiniphilus</name>
    <dbReference type="NCBI Taxonomy" id="2676122"/>
    <lineage>
        <taxon>Bacteria</taxon>
        <taxon>Bacillati</taxon>
        <taxon>Actinomycetota</taxon>
        <taxon>Actinomycetes</taxon>
        <taxon>Micrococcales</taxon>
        <taxon>Micrococcaceae</taxon>
        <taxon>Galactobacter</taxon>
    </lineage>
</organism>
<accession>A0A399J764</accession>
<gene>
    <name evidence="1" type="ORF">DWB68_13330</name>
</gene>
<dbReference type="RefSeq" id="WP_119425610.1">
    <property type="nucleotide sequence ID" value="NZ_QQXK01000030.1"/>
</dbReference>
<proteinExistence type="predicted"/>
<name>A0A399J764_9MICC</name>
<keyword evidence="2" id="KW-1185">Reference proteome</keyword>
<dbReference type="AlphaFoldDB" id="A0A399J764"/>
<comment type="caution">
    <text evidence="1">The sequence shown here is derived from an EMBL/GenBank/DDBJ whole genome shotgun (WGS) entry which is preliminary data.</text>
</comment>
<sequence length="117" mass="12911">MTTRPVGRPPKYDGEPTKRKQIVVDVGIKNDMKAKAKAAGQSLTDYLLQSMENVISGAYDPVTRRASLRPATNVGIEISVPLSLLANIEDQMKLYGLTFTDFLLGAWTRRLEAEETA</sequence>
<dbReference type="EMBL" id="QQXK01000030">
    <property type="protein sequence ID" value="RII41318.1"/>
    <property type="molecule type" value="Genomic_DNA"/>
</dbReference>
<evidence type="ECO:0000313" key="1">
    <source>
        <dbReference type="EMBL" id="RII41318.1"/>
    </source>
</evidence>